<accession>A0A6V8N5A7</accession>
<reference evidence="2" key="1">
    <citation type="submission" date="2020-06" db="EMBL/GenBank/DDBJ databases">
        <title>Draft genomic sequecing of Geomonas sp. Red745.</title>
        <authorList>
            <person name="Itoh H."/>
            <person name="Xu Z.X."/>
            <person name="Ushijima N."/>
            <person name="Masuda Y."/>
            <person name="Shiratori Y."/>
            <person name="Senoo K."/>
        </authorList>
    </citation>
    <scope>NUCLEOTIDE SEQUENCE [LARGE SCALE GENOMIC DNA]</scope>
    <source>
        <strain evidence="2">Red745</strain>
    </source>
</reference>
<evidence type="ECO:0000313" key="2">
    <source>
        <dbReference type="Proteomes" id="UP000587586"/>
    </source>
</evidence>
<keyword evidence="2" id="KW-1185">Reference proteome</keyword>
<proteinExistence type="predicted"/>
<protein>
    <submittedName>
        <fullName evidence="1">Uncharacterized protein</fullName>
    </submittedName>
</protein>
<dbReference type="AlphaFoldDB" id="A0A6V8N5A7"/>
<organism evidence="1 2">
    <name type="scientific">Geomonas limicola</name>
    <dbReference type="NCBI Taxonomy" id="2740186"/>
    <lineage>
        <taxon>Bacteria</taxon>
        <taxon>Pseudomonadati</taxon>
        <taxon>Thermodesulfobacteriota</taxon>
        <taxon>Desulfuromonadia</taxon>
        <taxon>Geobacterales</taxon>
        <taxon>Geobacteraceae</taxon>
        <taxon>Geomonas</taxon>
    </lineage>
</organism>
<comment type="caution">
    <text evidence="1">The sequence shown here is derived from an EMBL/GenBank/DDBJ whole genome shotgun (WGS) entry which is preliminary data.</text>
</comment>
<evidence type="ECO:0000313" key="1">
    <source>
        <dbReference type="EMBL" id="GFO67716.1"/>
    </source>
</evidence>
<dbReference type="Proteomes" id="UP000587586">
    <property type="component" value="Unassembled WGS sequence"/>
</dbReference>
<dbReference type="EMBL" id="BLXZ01000002">
    <property type="protein sequence ID" value="GFO67716.1"/>
    <property type="molecule type" value="Genomic_DNA"/>
</dbReference>
<gene>
    <name evidence="1" type="ORF">GMLC_12950</name>
</gene>
<sequence>MRSAACSLDTPADCLLGLLLKHLHDVCHLDYPFISSYYRVLLWVAVSWRNKVCHQGTERETGNQVVEAKRGALRDGRWGGGKPAGAQLDKGGYCQTESCGRKKRGGP</sequence>
<name>A0A6V8N5A7_9BACT</name>